<reference evidence="2" key="1">
    <citation type="journal article" date="2022" name="Front. Genet.">
        <title>Chromosome-Scale Assembly of the Dendrobium nobile Genome Provides Insights Into the Molecular Mechanism of the Biosynthesis of the Medicinal Active Ingredient of Dendrobium.</title>
        <authorList>
            <person name="Xu Q."/>
            <person name="Niu S.-C."/>
            <person name="Li K.-L."/>
            <person name="Zheng P.-J."/>
            <person name="Zhang X.-J."/>
            <person name="Jia Y."/>
            <person name="Liu Y."/>
            <person name="Niu Y.-X."/>
            <person name="Yu L.-H."/>
            <person name="Chen D.-F."/>
            <person name="Zhang G.-Q."/>
        </authorList>
    </citation>
    <scope>NUCLEOTIDE SEQUENCE</scope>
    <source>
        <tissue evidence="2">Leaf</tissue>
    </source>
</reference>
<name>A0A8T3C7F2_DENNO</name>
<organism evidence="2 3">
    <name type="scientific">Dendrobium nobile</name>
    <name type="common">Orchid</name>
    <dbReference type="NCBI Taxonomy" id="94219"/>
    <lineage>
        <taxon>Eukaryota</taxon>
        <taxon>Viridiplantae</taxon>
        <taxon>Streptophyta</taxon>
        <taxon>Embryophyta</taxon>
        <taxon>Tracheophyta</taxon>
        <taxon>Spermatophyta</taxon>
        <taxon>Magnoliopsida</taxon>
        <taxon>Liliopsida</taxon>
        <taxon>Asparagales</taxon>
        <taxon>Orchidaceae</taxon>
        <taxon>Epidendroideae</taxon>
        <taxon>Malaxideae</taxon>
        <taxon>Dendrobiinae</taxon>
        <taxon>Dendrobium</taxon>
    </lineage>
</organism>
<feature type="compositionally biased region" description="Basic and acidic residues" evidence="1">
    <location>
        <begin position="46"/>
        <end position="58"/>
    </location>
</feature>
<keyword evidence="3" id="KW-1185">Reference proteome</keyword>
<dbReference type="Proteomes" id="UP000829196">
    <property type="component" value="Unassembled WGS sequence"/>
</dbReference>
<accession>A0A8T3C7F2</accession>
<dbReference type="AlphaFoldDB" id="A0A8T3C7F2"/>
<protein>
    <submittedName>
        <fullName evidence="2">Uncharacterized protein</fullName>
    </submittedName>
</protein>
<gene>
    <name evidence="2" type="ORF">KFK09_001471</name>
</gene>
<sequence length="58" mass="6189">MISRLSSRPTRSGTSAHLCGLKFLPSDLFRLRSNGGIPSPSSDQAPEDRTVATECRAG</sequence>
<dbReference type="EMBL" id="JAGYWB010000002">
    <property type="protein sequence ID" value="KAI0528927.1"/>
    <property type="molecule type" value="Genomic_DNA"/>
</dbReference>
<feature type="region of interest" description="Disordered" evidence="1">
    <location>
        <begin position="33"/>
        <end position="58"/>
    </location>
</feature>
<evidence type="ECO:0000313" key="2">
    <source>
        <dbReference type="EMBL" id="KAI0528927.1"/>
    </source>
</evidence>
<evidence type="ECO:0000313" key="3">
    <source>
        <dbReference type="Proteomes" id="UP000829196"/>
    </source>
</evidence>
<comment type="caution">
    <text evidence="2">The sequence shown here is derived from an EMBL/GenBank/DDBJ whole genome shotgun (WGS) entry which is preliminary data.</text>
</comment>
<proteinExistence type="predicted"/>
<evidence type="ECO:0000256" key="1">
    <source>
        <dbReference type="SAM" id="MobiDB-lite"/>
    </source>
</evidence>